<name>A0A0K6IVM0_9PROT</name>
<dbReference type="GO" id="GO:0044205">
    <property type="term" value="P:'de novo' UMP biosynthetic process"/>
    <property type="evidence" value="ECO:0007669"/>
    <property type="project" value="UniProtKB-UniRule"/>
</dbReference>
<dbReference type="PROSITE" id="PS00912">
    <property type="entry name" value="DHODEHASE_2"/>
    <property type="match status" value="1"/>
</dbReference>
<evidence type="ECO:0000256" key="5">
    <source>
        <dbReference type="ARBA" id="ARBA00022630"/>
    </source>
</evidence>
<keyword evidence="9 11" id="KW-0472">Membrane</keyword>
<keyword evidence="14" id="KW-1185">Reference proteome</keyword>
<dbReference type="EC" id="1.3.5.2" evidence="11"/>
<dbReference type="SUPFAM" id="SSF51395">
    <property type="entry name" value="FMN-linked oxidoreductases"/>
    <property type="match status" value="1"/>
</dbReference>
<evidence type="ECO:0000256" key="7">
    <source>
        <dbReference type="ARBA" id="ARBA00022975"/>
    </source>
</evidence>
<dbReference type="HAMAP" id="MF_00225">
    <property type="entry name" value="DHO_dh_type2"/>
    <property type="match status" value="1"/>
</dbReference>
<dbReference type="InterPro" id="IPR005719">
    <property type="entry name" value="Dihydroorotate_DH_2"/>
</dbReference>
<evidence type="ECO:0000256" key="1">
    <source>
        <dbReference type="ARBA" id="ARBA00003125"/>
    </source>
</evidence>
<feature type="binding site" evidence="11">
    <location>
        <position position="137"/>
    </location>
    <ligand>
        <name>FMN</name>
        <dbReference type="ChEBI" id="CHEBI:58210"/>
    </ligand>
</feature>
<dbReference type="PROSITE" id="PS00911">
    <property type="entry name" value="DHODEHASE_1"/>
    <property type="match status" value="1"/>
</dbReference>
<feature type="binding site" evidence="11">
    <location>
        <begin position="109"/>
        <end position="113"/>
    </location>
    <ligand>
        <name>substrate</name>
    </ligand>
</feature>
<dbReference type="InterPro" id="IPR013785">
    <property type="entry name" value="Aldolase_TIM"/>
</dbReference>
<feature type="binding site" evidence="11">
    <location>
        <begin position="60"/>
        <end position="64"/>
    </location>
    <ligand>
        <name>FMN</name>
        <dbReference type="ChEBI" id="CHEBI:58210"/>
    </ligand>
</feature>
<dbReference type="EMBL" id="CYHH01000007">
    <property type="protein sequence ID" value="CUB07392.1"/>
    <property type="molecule type" value="Genomic_DNA"/>
</dbReference>
<feature type="active site" description="Nucleophile" evidence="11">
    <location>
        <position position="173"/>
    </location>
</feature>
<feature type="binding site" evidence="11">
    <location>
        <position position="175"/>
    </location>
    <ligand>
        <name>substrate</name>
    </ligand>
</feature>
<dbReference type="AlphaFoldDB" id="A0A0K6IVM0"/>
<comment type="cofactor">
    <cofactor evidence="11">
        <name>FMN</name>
        <dbReference type="ChEBI" id="CHEBI:58210"/>
    </cofactor>
    <text evidence="11">Binds 1 FMN per subunit.</text>
</comment>
<evidence type="ECO:0000313" key="14">
    <source>
        <dbReference type="Proteomes" id="UP000182108"/>
    </source>
</evidence>
<feature type="binding site" evidence="11">
    <location>
        <position position="266"/>
    </location>
    <ligand>
        <name>FMN</name>
        <dbReference type="ChEBI" id="CHEBI:58210"/>
    </ligand>
</feature>
<evidence type="ECO:0000313" key="13">
    <source>
        <dbReference type="EMBL" id="CUB07392.1"/>
    </source>
</evidence>
<feature type="binding site" evidence="11">
    <location>
        <begin position="244"/>
        <end position="245"/>
    </location>
    <ligand>
        <name>substrate</name>
    </ligand>
</feature>
<evidence type="ECO:0000256" key="3">
    <source>
        <dbReference type="ARBA" id="ARBA00005161"/>
    </source>
</evidence>
<evidence type="ECO:0000256" key="9">
    <source>
        <dbReference type="ARBA" id="ARBA00023136"/>
    </source>
</evidence>
<dbReference type="PIRSF" id="PIRSF000164">
    <property type="entry name" value="DHO_oxidase"/>
    <property type="match status" value="1"/>
</dbReference>
<dbReference type="InterPro" id="IPR005720">
    <property type="entry name" value="Dihydroorotate_DH_cat"/>
</dbReference>
<dbReference type="InterPro" id="IPR012135">
    <property type="entry name" value="Dihydroorotate_DH_1_2"/>
</dbReference>
<dbReference type="NCBIfam" id="NF003646">
    <property type="entry name" value="PRK05286.1-4"/>
    <property type="match status" value="1"/>
</dbReference>
<comment type="function">
    <text evidence="1 11">Catalyzes the conversion of dihydroorotate to orotate with quinone as electron acceptor.</text>
</comment>
<proteinExistence type="inferred from homology"/>
<dbReference type="NCBIfam" id="NF003644">
    <property type="entry name" value="PRK05286.1-1"/>
    <property type="match status" value="1"/>
</dbReference>
<comment type="pathway">
    <text evidence="3 11">Pyrimidine metabolism; UMP biosynthesis via de novo pathway; orotate from (S)-dihydroorotate (quinone route): step 1/1.</text>
</comment>
<keyword evidence="11" id="KW-1003">Cell membrane</keyword>
<dbReference type="InterPro" id="IPR050074">
    <property type="entry name" value="DHO_dehydrogenase"/>
</dbReference>
<gene>
    <name evidence="11" type="primary">pyrD</name>
    <name evidence="13" type="ORF">Ga0061068_10731</name>
</gene>
<evidence type="ECO:0000259" key="12">
    <source>
        <dbReference type="Pfam" id="PF01180"/>
    </source>
</evidence>
<feature type="binding site" evidence="11">
    <location>
        <position position="170"/>
    </location>
    <ligand>
        <name>substrate</name>
    </ligand>
</feature>
<feature type="binding site" evidence="11">
    <location>
        <position position="243"/>
    </location>
    <ligand>
        <name>FMN</name>
        <dbReference type="ChEBI" id="CHEBI:58210"/>
    </ligand>
</feature>
<accession>A0A0K6IVM0</accession>
<keyword evidence="6 11" id="KW-0288">FMN</keyword>
<feature type="binding site" evidence="11">
    <location>
        <position position="170"/>
    </location>
    <ligand>
        <name>FMN</name>
        <dbReference type="ChEBI" id="CHEBI:58210"/>
    </ligand>
</feature>
<sequence length="349" mass="37657">MIPYCLARPALFALDPETAHDLTIRAFATLGRMLPPPEPPRRAPITLMGLEFPNRVGLAAGLDKNGEAIDGLARLGFGFIEVGTVTPRPQPGNPKPRLFRLPQARALINRMGFNNDGVDALVERARARRWRGILGINLGKNADTPIERALDDYLLGLRRVWTTADYVTINVSSPNTRALRELQRGDSLDALLAGLREEAERLAASQGKRTPLVLKIAPDLEESELDLIAEKVLAYRIDGVIATNTTVSREGVAQLPHGQETGGLSGEPLRERATAVLAALAQRLQGRVPLIAAGGILSGEDARAKLRAGASLVQLYTGLIYRGPALVEECLKATEEECCRSTHSPGQPG</sequence>
<reference evidence="14" key="1">
    <citation type="submission" date="2015-08" db="EMBL/GenBank/DDBJ databases">
        <authorList>
            <person name="Babu N.S."/>
            <person name="Beckwith C.J."/>
            <person name="Beseler K.G."/>
            <person name="Brison A."/>
            <person name="Carone J.V."/>
            <person name="Caskin T.P."/>
            <person name="Diamond M."/>
            <person name="Durham M.E."/>
            <person name="Foxe J.M."/>
            <person name="Go M."/>
            <person name="Henderson B.A."/>
            <person name="Jones I.B."/>
            <person name="McGettigan J.A."/>
            <person name="Micheletti S.J."/>
            <person name="Nasrallah M.E."/>
            <person name="Ortiz D."/>
            <person name="Piller C.R."/>
            <person name="Privatt S.R."/>
            <person name="Schneider S.L."/>
            <person name="Sharp S."/>
            <person name="Smith T.C."/>
            <person name="Stanton J.D."/>
            <person name="Ullery H.E."/>
            <person name="Wilson R.J."/>
            <person name="Serrano M.G."/>
            <person name="Buck G."/>
            <person name="Lee V."/>
            <person name="Wang Y."/>
            <person name="Carvalho R."/>
            <person name="Voegtly L."/>
            <person name="Shi R."/>
            <person name="Duckworth R."/>
            <person name="Johnson A."/>
            <person name="Loviza R."/>
            <person name="Walstead R."/>
            <person name="Shah Z."/>
            <person name="Kiflezghi M."/>
            <person name="Wade K."/>
            <person name="Ball S.L."/>
            <person name="Bradley K.W."/>
            <person name="Asai D.J."/>
            <person name="Bowman C.A."/>
            <person name="Russell D.A."/>
            <person name="Pope W.H."/>
            <person name="Jacobs-Sera D."/>
            <person name="Hendrix R.W."/>
            <person name="Hatfull G.F."/>
        </authorList>
    </citation>
    <scope>NUCLEOTIDE SEQUENCE [LARGE SCALE GENOMIC DNA]</scope>
    <source>
        <strain evidence="14">JCM 19170</strain>
    </source>
</reference>
<feature type="binding site" evidence="11">
    <location>
        <begin position="316"/>
        <end position="317"/>
    </location>
    <ligand>
        <name>FMN</name>
        <dbReference type="ChEBI" id="CHEBI:58210"/>
    </ligand>
</feature>
<feature type="binding site" evidence="11">
    <location>
        <position position="84"/>
    </location>
    <ligand>
        <name>FMN</name>
        <dbReference type="ChEBI" id="CHEBI:58210"/>
    </ligand>
</feature>
<dbReference type="GO" id="GO:0005886">
    <property type="term" value="C:plasma membrane"/>
    <property type="evidence" value="ECO:0007669"/>
    <property type="project" value="UniProtKB-SubCell"/>
</dbReference>
<dbReference type="UniPathway" id="UPA00070">
    <property type="reaction ID" value="UER00946"/>
</dbReference>
<protein>
    <recommendedName>
        <fullName evidence="11">Dihydroorotate dehydrogenase (quinone)</fullName>
        <ecNumber evidence="11">1.3.5.2</ecNumber>
    </recommendedName>
    <alternativeName>
        <fullName evidence="11">DHOdehase</fullName>
        <shortName evidence="11">DHOD</shortName>
        <shortName evidence="11">DHODase</shortName>
    </alternativeName>
    <alternativeName>
        <fullName evidence="11">Dihydroorotate oxidase</fullName>
    </alternativeName>
</protein>
<dbReference type="Gene3D" id="3.20.20.70">
    <property type="entry name" value="Aldolase class I"/>
    <property type="match status" value="1"/>
</dbReference>
<dbReference type="InterPro" id="IPR001295">
    <property type="entry name" value="Dihydroorotate_DH_CS"/>
</dbReference>
<organism evidence="13 14">
    <name type="scientific">Tepidiphilus thermophilus</name>
    <dbReference type="NCBI Taxonomy" id="876478"/>
    <lineage>
        <taxon>Bacteria</taxon>
        <taxon>Pseudomonadati</taxon>
        <taxon>Pseudomonadota</taxon>
        <taxon>Hydrogenophilia</taxon>
        <taxon>Hydrogenophilales</taxon>
        <taxon>Hydrogenophilaceae</taxon>
        <taxon>Tepidiphilus</taxon>
    </lineage>
</organism>
<evidence type="ECO:0000256" key="11">
    <source>
        <dbReference type="HAMAP-Rule" id="MF_00225"/>
    </source>
</evidence>
<keyword evidence="5 11" id="KW-0285">Flavoprotein</keyword>
<dbReference type="GO" id="GO:0006207">
    <property type="term" value="P:'de novo' pyrimidine nucleobase biosynthetic process"/>
    <property type="evidence" value="ECO:0007669"/>
    <property type="project" value="UniProtKB-UniRule"/>
</dbReference>
<feature type="binding site" evidence="11">
    <location>
        <position position="215"/>
    </location>
    <ligand>
        <name>FMN</name>
        <dbReference type="ChEBI" id="CHEBI:58210"/>
    </ligand>
</feature>
<evidence type="ECO:0000256" key="4">
    <source>
        <dbReference type="ARBA" id="ARBA00005359"/>
    </source>
</evidence>
<comment type="subcellular location">
    <subcellularLocation>
        <location evidence="11">Cell membrane</location>
        <topology evidence="11">Peripheral membrane protein</topology>
    </subcellularLocation>
    <subcellularLocation>
        <location evidence="2">Membrane</location>
    </subcellularLocation>
</comment>
<dbReference type="Pfam" id="PF01180">
    <property type="entry name" value="DHO_dh"/>
    <property type="match status" value="1"/>
</dbReference>
<dbReference type="PANTHER" id="PTHR48109:SF4">
    <property type="entry name" value="DIHYDROOROTATE DEHYDROGENASE (QUINONE), MITOCHONDRIAL"/>
    <property type="match status" value="1"/>
</dbReference>
<evidence type="ECO:0000256" key="6">
    <source>
        <dbReference type="ARBA" id="ARBA00022643"/>
    </source>
</evidence>
<comment type="similarity">
    <text evidence="4 11">Belongs to the dihydroorotate dehydrogenase family. Type 2 subfamily.</text>
</comment>
<evidence type="ECO:0000256" key="8">
    <source>
        <dbReference type="ARBA" id="ARBA00023002"/>
    </source>
</evidence>
<dbReference type="NCBIfam" id="NF003645">
    <property type="entry name" value="PRK05286.1-2"/>
    <property type="match status" value="1"/>
</dbReference>
<keyword evidence="8 11" id="KW-0560">Oxidoreductase</keyword>
<evidence type="ECO:0000256" key="10">
    <source>
        <dbReference type="ARBA" id="ARBA00048639"/>
    </source>
</evidence>
<dbReference type="CDD" id="cd04738">
    <property type="entry name" value="DHOD_2_like"/>
    <property type="match status" value="1"/>
</dbReference>
<dbReference type="PANTHER" id="PTHR48109">
    <property type="entry name" value="DIHYDROOROTATE DEHYDROGENASE (QUINONE), MITOCHONDRIAL-RELATED"/>
    <property type="match status" value="1"/>
</dbReference>
<feature type="binding site" evidence="11">
    <location>
        <position position="64"/>
    </location>
    <ligand>
        <name>substrate</name>
    </ligand>
</feature>
<dbReference type="Proteomes" id="UP000182108">
    <property type="component" value="Unassembled WGS sequence"/>
</dbReference>
<keyword evidence="7 11" id="KW-0665">Pyrimidine biosynthesis</keyword>
<dbReference type="NCBIfam" id="NF003652">
    <property type="entry name" value="PRK05286.2-5"/>
    <property type="match status" value="1"/>
</dbReference>
<dbReference type="GO" id="GO:0106430">
    <property type="term" value="F:dihydroorotate dehydrogenase (quinone) activity"/>
    <property type="evidence" value="ECO:0007669"/>
    <property type="project" value="UniProtKB-EC"/>
</dbReference>
<comment type="subunit">
    <text evidence="11">Monomer.</text>
</comment>
<dbReference type="NCBIfam" id="TIGR01036">
    <property type="entry name" value="pyrD_sub2"/>
    <property type="match status" value="1"/>
</dbReference>
<evidence type="ECO:0000256" key="2">
    <source>
        <dbReference type="ARBA" id="ARBA00004370"/>
    </source>
</evidence>
<comment type="catalytic activity">
    <reaction evidence="10 11">
        <text>(S)-dihydroorotate + a quinone = orotate + a quinol</text>
        <dbReference type="Rhea" id="RHEA:30187"/>
        <dbReference type="ChEBI" id="CHEBI:24646"/>
        <dbReference type="ChEBI" id="CHEBI:30839"/>
        <dbReference type="ChEBI" id="CHEBI:30864"/>
        <dbReference type="ChEBI" id="CHEBI:132124"/>
        <dbReference type="EC" id="1.3.5.2"/>
    </reaction>
</comment>
<feature type="binding site" evidence="11">
    <location>
        <position position="295"/>
    </location>
    <ligand>
        <name>FMN</name>
        <dbReference type="ChEBI" id="CHEBI:58210"/>
    </ligand>
</feature>
<feature type="domain" description="Dihydroorotate dehydrogenase catalytic" evidence="12">
    <location>
        <begin position="46"/>
        <end position="332"/>
    </location>
</feature>
<dbReference type="GO" id="GO:0005737">
    <property type="term" value="C:cytoplasm"/>
    <property type="evidence" value="ECO:0007669"/>
    <property type="project" value="InterPro"/>
</dbReference>